<name>A0A564YZP8_HYMDI</name>
<evidence type="ECO:0000313" key="1">
    <source>
        <dbReference type="EMBL" id="VUZ52695.1"/>
    </source>
</evidence>
<protein>
    <submittedName>
        <fullName evidence="1">Uncharacterized protein</fullName>
    </submittedName>
</protein>
<organism evidence="1 2">
    <name type="scientific">Hymenolepis diminuta</name>
    <name type="common">Rat tapeworm</name>
    <dbReference type="NCBI Taxonomy" id="6216"/>
    <lineage>
        <taxon>Eukaryota</taxon>
        <taxon>Metazoa</taxon>
        <taxon>Spiralia</taxon>
        <taxon>Lophotrochozoa</taxon>
        <taxon>Platyhelminthes</taxon>
        <taxon>Cestoda</taxon>
        <taxon>Eucestoda</taxon>
        <taxon>Cyclophyllidea</taxon>
        <taxon>Hymenolepididae</taxon>
        <taxon>Hymenolepis</taxon>
    </lineage>
</organism>
<dbReference type="EMBL" id="CABIJS010000521">
    <property type="protein sequence ID" value="VUZ52695.1"/>
    <property type="molecule type" value="Genomic_DNA"/>
</dbReference>
<dbReference type="Proteomes" id="UP000321570">
    <property type="component" value="Unassembled WGS sequence"/>
</dbReference>
<accession>A0A564YZP8</accession>
<proteinExistence type="predicted"/>
<sequence>MNYSCGVRVQRPPQPISNQYPCSLALFAFKDQAREQGFIRSSDRLKFLLSHRLQINKPSLLNTFLVLATLGAA</sequence>
<dbReference type="AlphaFoldDB" id="A0A564YZP8"/>
<keyword evidence="2" id="KW-1185">Reference proteome</keyword>
<gene>
    <name evidence="1" type="ORF">WMSIL1_LOCUS11173</name>
</gene>
<evidence type="ECO:0000313" key="2">
    <source>
        <dbReference type="Proteomes" id="UP000321570"/>
    </source>
</evidence>
<reference evidence="1 2" key="1">
    <citation type="submission" date="2019-07" db="EMBL/GenBank/DDBJ databases">
        <authorList>
            <person name="Jastrzebski P J."/>
            <person name="Paukszto L."/>
            <person name="Jastrzebski P J."/>
        </authorList>
    </citation>
    <scope>NUCLEOTIDE SEQUENCE [LARGE SCALE GENOMIC DNA]</scope>
    <source>
        <strain evidence="1 2">WMS-il1</strain>
    </source>
</reference>